<keyword evidence="2" id="KW-1185">Reference proteome</keyword>
<protein>
    <recommendedName>
        <fullName evidence="3">Vomeronasal type-1 receptor</fullName>
    </recommendedName>
</protein>
<sequence>MLWELRLCSFLPDLCVSLATDNKHVCSLTHHINTRIHLFGSVLSLYLLGMWDLFLTLGPTPSYLIHRPTHPPVTNLNGINQDQASPPSPGMVCSILPCTRQVTGSVVMGATNVEEVLVFSFDLSLHREEKKFFTTLFSAW</sequence>
<evidence type="ECO:0000313" key="2">
    <source>
        <dbReference type="Proteomes" id="UP000824782"/>
    </source>
</evidence>
<dbReference type="EMBL" id="WNYA01000009">
    <property type="protein sequence ID" value="KAG8557157.1"/>
    <property type="molecule type" value="Genomic_DNA"/>
</dbReference>
<dbReference type="AlphaFoldDB" id="A0AAV7A6A9"/>
<gene>
    <name evidence="1" type="ORF">GDO81_018353</name>
</gene>
<name>A0AAV7A6A9_ENGPU</name>
<dbReference type="Proteomes" id="UP000824782">
    <property type="component" value="Unassembled WGS sequence"/>
</dbReference>
<reference evidence="1" key="1">
    <citation type="thesis" date="2020" institute="ProQuest LLC" country="789 East Eisenhower Parkway, Ann Arbor, MI, USA">
        <title>Comparative Genomics and Chromosome Evolution.</title>
        <authorList>
            <person name="Mudd A.B."/>
        </authorList>
    </citation>
    <scope>NUCLEOTIDE SEQUENCE</scope>
    <source>
        <strain evidence="1">237g6f4</strain>
        <tissue evidence="1">Blood</tissue>
    </source>
</reference>
<accession>A0AAV7A6A9</accession>
<proteinExistence type="predicted"/>
<evidence type="ECO:0008006" key="3">
    <source>
        <dbReference type="Google" id="ProtNLM"/>
    </source>
</evidence>
<comment type="caution">
    <text evidence="1">The sequence shown here is derived from an EMBL/GenBank/DDBJ whole genome shotgun (WGS) entry which is preliminary data.</text>
</comment>
<evidence type="ECO:0000313" key="1">
    <source>
        <dbReference type="EMBL" id="KAG8557157.1"/>
    </source>
</evidence>
<organism evidence="1 2">
    <name type="scientific">Engystomops pustulosus</name>
    <name type="common">Tungara frog</name>
    <name type="synonym">Physalaemus pustulosus</name>
    <dbReference type="NCBI Taxonomy" id="76066"/>
    <lineage>
        <taxon>Eukaryota</taxon>
        <taxon>Metazoa</taxon>
        <taxon>Chordata</taxon>
        <taxon>Craniata</taxon>
        <taxon>Vertebrata</taxon>
        <taxon>Euteleostomi</taxon>
        <taxon>Amphibia</taxon>
        <taxon>Batrachia</taxon>
        <taxon>Anura</taxon>
        <taxon>Neobatrachia</taxon>
        <taxon>Hyloidea</taxon>
        <taxon>Leptodactylidae</taxon>
        <taxon>Leiuperinae</taxon>
        <taxon>Engystomops</taxon>
    </lineage>
</organism>